<evidence type="ECO:0000313" key="2">
    <source>
        <dbReference type="EMBL" id="KAG5592279.1"/>
    </source>
</evidence>
<dbReference type="OrthoDB" id="2015280at2759"/>
<comment type="caution">
    <text evidence="2">The sequence shown here is derived from an EMBL/GenBank/DDBJ whole genome shotgun (WGS) entry which is preliminary data.</text>
</comment>
<dbReference type="EMBL" id="JACXVP010000008">
    <property type="protein sequence ID" value="KAG5592279.1"/>
    <property type="molecule type" value="Genomic_DNA"/>
</dbReference>
<feature type="region of interest" description="Disordered" evidence="1">
    <location>
        <begin position="1"/>
        <end position="25"/>
    </location>
</feature>
<feature type="compositionally biased region" description="Polar residues" evidence="1">
    <location>
        <begin position="7"/>
        <end position="20"/>
    </location>
</feature>
<gene>
    <name evidence="2" type="ORF">H5410_042793</name>
</gene>
<sequence length="112" mass="12816">MKRGSARMTSSYLSKTPTSHECQEKKITRVPARNLHKCRSNGLVPSNLDPQHVWDHCKQISNCTVGQRTIIKDFGVEFMKTFGGLIQRTIAEAVGDWFYDQTGNHQYIDPYL</sequence>
<protein>
    <submittedName>
        <fullName evidence="2">Uncharacterized protein</fullName>
    </submittedName>
</protein>
<accession>A0A9J5XXC6</accession>
<dbReference type="Proteomes" id="UP000824120">
    <property type="component" value="Chromosome 8"/>
</dbReference>
<evidence type="ECO:0000313" key="3">
    <source>
        <dbReference type="Proteomes" id="UP000824120"/>
    </source>
</evidence>
<keyword evidence="3" id="KW-1185">Reference proteome</keyword>
<dbReference type="AlphaFoldDB" id="A0A9J5XXC6"/>
<reference evidence="2 3" key="1">
    <citation type="submission" date="2020-09" db="EMBL/GenBank/DDBJ databases">
        <title>De no assembly of potato wild relative species, Solanum commersonii.</title>
        <authorList>
            <person name="Cho K."/>
        </authorList>
    </citation>
    <scope>NUCLEOTIDE SEQUENCE [LARGE SCALE GENOMIC DNA]</scope>
    <source>
        <strain evidence="2">LZ3.2</strain>
        <tissue evidence="2">Leaf</tissue>
    </source>
</reference>
<organism evidence="2 3">
    <name type="scientific">Solanum commersonii</name>
    <name type="common">Commerson's wild potato</name>
    <name type="synonym">Commerson's nightshade</name>
    <dbReference type="NCBI Taxonomy" id="4109"/>
    <lineage>
        <taxon>Eukaryota</taxon>
        <taxon>Viridiplantae</taxon>
        <taxon>Streptophyta</taxon>
        <taxon>Embryophyta</taxon>
        <taxon>Tracheophyta</taxon>
        <taxon>Spermatophyta</taxon>
        <taxon>Magnoliopsida</taxon>
        <taxon>eudicotyledons</taxon>
        <taxon>Gunneridae</taxon>
        <taxon>Pentapetalae</taxon>
        <taxon>asterids</taxon>
        <taxon>lamiids</taxon>
        <taxon>Solanales</taxon>
        <taxon>Solanaceae</taxon>
        <taxon>Solanoideae</taxon>
        <taxon>Solaneae</taxon>
        <taxon>Solanum</taxon>
    </lineage>
</organism>
<evidence type="ECO:0000256" key="1">
    <source>
        <dbReference type="SAM" id="MobiDB-lite"/>
    </source>
</evidence>
<proteinExistence type="predicted"/>
<name>A0A9J5XXC6_SOLCO</name>